<dbReference type="InterPro" id="IPR004843">
    <property type="entry name" value="Calcineurin-like_PHP"/>
</dbReference>
<evidence type="ECO:0000256" key="2">
    <source>
        <dbReference type="ARBA" id="ARBA00022525"/>
    </source>
</evidence>
<feature type="compositionally biased region" description="Low complexity" evidence="6">
    <location>
        <begin position="616"/>
        <end position="636"/>
    </location>
</feature>
<evidence type="ECO:0000256" key="5">
    <source>
        <dbReference type="RuleBase" id="RU362119"/>
    </source>
</evidence>
<dbReference type="PRINTS" id="PR01607">
    <property type="entry name" value="APYRASEFAMLY"/>
</dbReference>
<keyword evidence="7" id="KW-1133">Transmembrane helix</keyword>
<keyword evidence="7" id="KW-0472">Membrane</keyword>
<dbReference type="InterPro" id="IPR008334">
    <property type="entry name" value="5'-Nucleotdase_C"/>
</dbReference>
<feature type="transmembrane region" description="Helical" evidence="7">
    <location>
        <begin position="657"/>
        <end position="676"/>
    </location>
</feature>
<keyword evidence="5" id="KW-0378">Hydrolase</keyword>
<accession>A0ABV9D5A5</accession>
<dbReference type="PROSITE" id="PS00785">
    <property type="entry name" value="5_NUCLEOTIDASE_1"/>
    <property type="match status" value="1"/>
</dbReference>
<dbReference type="Pfam" id="PF02872">
    <property type="entry name" value="5_nucleotid_C"/>
    <property type="match status" value="1"/>
</dbReference>
<keyword evidence="3 5" id="KW-0732">Signal</keyword>
<feature type="region of interest" description="Disordered" evidence="6">
    <location>
        <begin position="604"/>
        <end position="654"/>
    </location>
</feature>
<dbReference type="Gene3D" id="3.60.21.10">
    <property type="match status" value="1"/>
</dbReference>
<dbReference type="PANTHER" id="PTHR11575:SF6">
    <property type="entry name" value="2',3'-CYCLIC-NUCLEOTIDE 2'-PHOSPHODIESTERASE_3'-NUCLEOTIDASE"/>
    <property type="match status" value="1"/>
</dbReference>
<dbReference type="SUPFAM" id="SSF55816">
    <property type="entry name" value="5'-nucleotidase (syn. UDP-sugar hydrolase), C-terminal domain"/>
    <property type="match status" value="1"/>
</dbReference>
<evidence type="ECO:0000256" key="6">
    <source>
        <dbReference type="SAM" id="MobiDB-lite"/>
    </source>
</evidence>
<comment type="similarity">
    <text evidence="5">Belongs to the 5'-nucleotidase family.</text>
</comment>
<dbReference type="InterPro" id="IPR019931">
    <property type="entry name" value="LPXTG_anchor"/>
</dbReference>
<dbReference type="InterPro" id="IPR006146">
    <property type="entry name" value="5'-Nucleotdase_CS"/>
</dbReference>
<dbReference type="PROSITE" id="PS50847">
    <property type="entry name" value="GRAM_POS_ANCHORING"/>
    <property type="match status" value="1"/>
</dbReference>
<proteinExistence type="inferred from homology"/>
<feature type="signal peptide" evidence="5">
    <location>
        <begin position="1"/>
        <end position="31"/>
    </location>
</feature>
<evidence type="ECO:0000259" key="8">
    <source>
        <dbReference type="PROSITE" id="PS50847"/>
    </source>
</evidence>
<dbReference type="Proteomes" id="UP001595955">
    <property type="component" value="Unassembled WGS sequence"/>
</dbReference>
<dbReference type="PANTHER" id="PTHR11575">
    <property type="entry name" value="5'-NUCLEOTIDASE-RELATED"/>
    <property type="match status" value="1"/>
</dbReference>
<keyword evidence="2" id="KW-0964">Secreted</keyword>
<keyword evidence="5" id="KW-0547">Nucleotide-binding</keyword>
<keyword evidence="4" id="KW-0572">Peptidoglycan-anchor</keyword>
<comment type="caution">
    <text evidence="9">The sequence shown here is derived from an EMBL/GenBank/DDBJ whole genome shotgun (WGS) entry which is preliminary data.</text>
</comment>
<evidence type="ECO:0000256" key="7">
    <source>
        <dbReference type="SAM" id="Phobius"/>
    </source>
</evidence>
<dbReference type="InterPro" id="IPR029052">
    <property type="entry name" value="Metallo-depent_PP-like"/>
</dbReference>
<keyword evidence="10" id="KW-1185">Reference proteome</keyword>
<evidence type="ECO:0000256" key="1">
    <source>
        <dbReference type="ARBA" id="ARBA00022512"/>
    </source>
</evidence>
<dbReference type="InterPro" id="IPR006179">
    <property type="entry name" value="5_nucleotidase/apyrase"/>
</dbReference>
<reference evidence="10" key="1">
    <citation type="journal article" date="2019" name="Int. J. Syst. Evol. Microbiol.">
        <title>The Global Catalogue of Microorganisms (GCM) 10K type strain sequencing project: providing services to taxonomists for standard genome sequencing and annotation.</title>
        <authorList>
            <consortium name="The Broad Institute Genomics Platform"/>
            <consortium name="The Broad Institute Genome Sequencing Center for Infectious Disease"/>
            <person name="Wu L."/>
            <person name="Ma J."/>
        </authorList>
    </citation>
    <scope>NUCLEOTIDE SEQUENCE [LARGE SCALE GENOMIC DNA]</scope>
    <source>
        <strain evidence="10">JCM 3369</strain>
    </source>
</reference>
<evidence type="ECO:0000256" key="3">
    <source>
        <dbReference type="ARBA" id="ARBA00022729"/>
    </source>
</evidence>
<organism evidence="9 10">
    <name type="scientific">Georgenia faecalis</name>
    <dbReference type="NCBI Taxonomy" id="2483799"/>
    <lineage>
        <taxon>Bacteria</taxon>
        <taxon>Bacillati</taxon>
        <taxon>Actinomycetota</taxon>
        <taxon>Actinomycetes</taxon>
        <taxon>Micrococcales</taxon>
        <taxon>Bogoriellaceae</taxon>
        <taxon>Georgenia</taxon>
    </lineage>
</organism>
<dbReference type="Gene3D" id="3.90.780.10">
    <property type="entry name" value="5'-Nucleotidase, C-terminal domain"/>
    <property type="match status" value="1"/>
</dbReference>
<sequence length="682" mass="73094">MITADRRPTRRLVPVTALSLLLAGGAVPAGAAVEDETLDLTLLATTDVHGHVYNWDYFADGPYEDSEDILGLTRVASVVQDVRAAQGEESVVVLDNGDAIQGTPLTYYYGMGDGADDVLSGALTHPMAQAFNHIGYDAQVVGNHEYNYGLEMLAAYDEDLDAPLLGANVLEAGTDEPYHEPYTLIERTIDGEQVTVGVIGLVTPGVRYWDKQHVEGVLDFQDMVTAAQRWVPVVEAQADVVVVLAHTGEGNVANEDYDPALLPEDVINNIAYFAPGIDVLVAGHSHEDVPQQVYTNIEGDPVLMTQPSSWARSVTETSLTLVPEGDGWQVDWSQANAPTAVAHYGSETEEDPALAEALREEHETTVDYVNTPVAQSVTELPAATSRYEDTPIIDFINHVQAQTVDAALEGTEYADATVISQASPFSRTAVFPEGEVTIRDIASLYIYENTLRAVELTGAQLQDYLEYSARYFAQVAEGAEFDPETGTNAAYPDRPDGVPDYNYDVVSGLEYYIDISQPVGERIVDLSYPDGTPVGDDDVFVMALNNYRQSGGGAFPHVAEAPVVYDELLEIRQLLIDWASERGVIDPVDFAAENWWLVTAADQVPVDPTPQPTEPAEPTQEPTTAPAPTGAPSPTADVPAPGGPGGRLPETGAGTTAGLAGTALLLLIGAGAVLATRRRVQG</sequence>
<feature type="domain" description="Gram-positive cocci surface proteins LPxTG" evidence="8">
    <location>
        <begin position="648"/>
        <end position="682"/>
    </location>
</feature>
<evidence type="ECO:0000313" key="10">
    <source>
        <dbReference type="Proteomes" id="UP001595955"/>
    </source>
</evidence>
<dbReference type="SUPFAM" id="SSF56300">
    <property type="entry name" value="Metallo-dependent phosphatases"/>
    <property type="match status" value="1"/>
</dbReference>
<evidence type="ECO:0000256" key="4">
    <source>
        <dbReference type="ARBA" id="ARBA00023088"/>
    </source>
</evidence>
<gene>
    <name evidence="9" type="ORF">ACFO3F_00535</name>
</gene>
<protein>
    <submittedName>
        <fullName evidence="9">5'-nucleotidase C-terminal domain-containing protein</fullName>
    </submittedName>
</protein>
<dbReference type="InterPro" id="IPR036907">
    <property type="entry name" value="5'-Nucleotdase_C_sf"/>
</dbReference>
<dbReference type="Pfam" id="PF00149">
    <property type="entry name" value="Metallophos"/>
    <property type="match status" value="1"/>
</dbReference>
<feature type="chain" id="PRO_5044973436" evidence="5">
    <location>
        <begin position="32"/>
        <end position="682"/>
    </location>
</feature>
<keyword evidence="7" id="KW-0812">Transmembrane</keyword>
<dbReference type="RefSeq" id="WP_122822960.1">
    <property type="nucleotide sequence ID" value="NZ_CP033325.1"/>
</dbReference>
<dbReference type="EMBL" id="JBHSGF010000001">
    <property type="protein sequence ID" value="MFC4553721.1"/>
    <property type="molecule type" value="Genomic_DNA"/>
</dbReference>
<keyword evidence="1" id="KW-0134">Cell wall</keyword>
<evidence type="ECO:0000313" key="9">
    <source>
        <dbReference type="EMBL" id="MFC4553721.1"/>
    </source>
</evidence>
<name>A0ABV9D5A5_9MICO</name>